<proteinExistence type="predicted"/>
<evidence type="ECO:0000259" key="1">
    <source>
        <dbReference type="Pfam" id="PF03496"/>
    </source>
</evidence>
<comment type="caution">
    <text evidence="3">The sequence shown here is derived from an EMBL/GenBank/DDBJ whole genome shotgun (WGS) entry which is preliminary data.</text>
</comment>
<dbReference type="SUPFAM" id="SSF56399">
    <property type="entry name" value="ADP-ribosylation"/>
    <property type="match status" value="1"/>
</dbReference>
<evidence type="ECO:0000313" key="4">
    <source>
        <dbReference type="Proteomes" id="UP000663823"/>
    </source>
</evidence>
<dbReference type="OrthoDB" id="10060095at2759"/>
<dbReference type="AlphaFoldDB" id="A0A818Z9W2"/>
<dbReference type="EMBL" id="CAJOAX010002037">
    <property type="protein sequence ID" value="CAF3766146.1"/>
    <property type="molecule type" value="Genomic_DNA"/>
</dbReference>
<dbReference type="GO" id="GO:0005576">
    <property type="term" value="C:extracellular region"/>
    <property type="evidence" value="ECO:0007669"/>
    <property type="project" value="InterPro"/>
</dbReference>
<protein>
    <recommendedName>
        <fullName evidence="1">ADP ribosyltransferase domain-containing protein</fullName>
    </recommendedName>
</protein>
<reference evidence="3" key="1">
    <citation type="submission" date="2021-02" db="EMBL/GenBank/DDBJ databases">
        <authorList>
            <person name="Nowell W R."/>
        </authorList>
    </citation>
    <scope>NUCLEOTIDE SEQUENCE</scope>
</reference>
<name>A0A818Z9W2_9BILA</name>
<dbReference type="Proteomes" id="UP000663823">
    <property type="component" value="Unassembled WGS sequence"/>
</dbReference>
<feature type="domain" description="ADP ribosyltransferase" evidence="1">
    <location>
        <begin position="20"/>
        <end position="140"/>
    </location>
</feature>
<dbReference type="InterPro" id="IPR003540">
    <property type="entry name" value="ADP-ribosyltransferase"/>
</dbReference>
<sequence length="168" mass="19250">MGFFIRDLHRHIEEQHTEQFGNQYSPASFTVYRGQGSSKIDFKQVSKTKGGLISFNNFLSTSKKREISLDFAQHAAINPDLAGILFIMQIDPAQSTTPFASIREVSYFYTEDEMLFSMHTVFRICDIKPMTENNRLYEVILTLMSDVDEDLCALTDSIRDEIPSWESG</sequence>
<dbReference type="Pfam" id="PF03496">
    <property type="entry name" value="ADPrib_exo_Tox"/>
    <property type="match status" value="1"/>
</dbReference>
<dbReference type="EMBL" id="CAJNOO010010289">
    <property type="protein sequence ID" value="CAF1497475.1"/>
    <property type="molecule type" value="Genomic_DNA"/>
</dbReference>
<accession>A0A818Z9W2</accession>
<dbReference type="Proteomes" id="UP000663882">
    <property type="component" value="Unassembled WGS sequence"/>
</dbReference>
<evidence type="ECO:0000313" key="3">
    <source>
        <dbReference type="EMBL" id="CAF3766146.1"/>
    </source>
</evidence>
<organism evidence="3 4">
    <name type="scientific">Rotaria sordida</name>
    <dbReference type="NCBI Taxonomy" id="392033"/>
    <lineage>
        <taxon>Eukaryota</taxon>
        <taxon>Metazoa</taxon>
        <taxon>Spiralia</taxon>
        <taxon>Gnathifera</taxon>
        <taxon>Rotifera</taxon>
        <taxon>Eurotatoria</taxon>
        <taxon>Bdelloidea</taxon>
        <taxon>Philodinida</taxon>
        <taxon>Philodinidae</taxon>
        <taxon>Rotaria</taxon>
    </lineage>
</organism>
<dbReference type="PROSITE" id="PS51996">
    <property type="entry name" value="TR_MART"/>
    <property type="match status" value="1"/>
</dbReference>
<evidence type="ECO:0000313" key="2">
    <source>
        <dbReference type="EMBL" id="CAF1497475.1"/>
    </source>
</evidence>
<dbReference type="Gene3D" id="3.90.176.10">
    <property type="entry name" value="Toxin ADP-ribosyltransferase, Chain A, domain 1"/>
    <property type="match status" value="1"/>
</dbReference>
<gene>
    <name evidence="3" type="ORF">OTI717_LOCUS16393</name>
    <name evidence="2" type="ORF">RFH988_LOCUS38642</name>
</gene>